<keyword evidence="3" id="KW-1185">Reference proteome</keyword>
<dbReference type="InterPro" id="IPR006311">
    <property type="entry name" value="TAT_signal"/>
</dbReference>
<evidence type="ECO:0000259" key="1">
    <source>
        <dbReference type="Pfam" id="PF13472"/>
    </source>
</evidence>
<evidence type="ECO:0000313" key="2">
    <source>
        <dbReference type="EMBL" id="MCG6503739.1"/>
    </source>
</evidence>
<reference evidence="2 3" key="1">
    <citation type="submission" date="2022-02" db="EMBL/GenBank/DDBJ databases">
        <title>Genome sequence data of Kingella unionensis sp. nov. strain CICC 24913 (CCUG 75125).</title>
        <authorList>
            <person name="Xiao M."/>
        </authorList>
    </citation>
    <scope>NUCLEOTIDE SEQUENCE [LARGE SCALE GENOMIC DNA]</scope>
    <source>
        <strain evidence="2 3">CICC 24913</strain>
    </source>
</reference>
<dbReference type="InterPro" id="IPR036514">
    <property type="entry name" value="SGNH_hydro_sf"/>
</dbReference>
<dbReference type="Pfam" id="PF13472">
    <property type="entry name" value="Lipase_GDSL_2"/>
    <property type="match status" value="1"/>
</dbReference>
<dbReference type="InterPro" id="IPR051532">
    <property type="entry name" value="Ester_Hydrolysis_Enzymes"/>
</dbReference>
<feature type="domain" description="SGNH hydrolase-type esterase" evidence="1">
    <location>
        <begin position="37"/>
        <end position="192"/>
    </location>
</feature>
<dbReference type="Proteomes" id="UP001298424">
    <property type="component" value="Unassembled WGS sequence"/>
</dbReference>
<dbReference type="SUPFAM" id="SSF52266">
    <property type="entry name" value="SGNH hydrolase"/>
    <property type="match status" value="1"/>
</dbReference>
<dbReference type="Gene3D" id="3.40.50.1110">
    <property type="entry name" value="SGNH hydrolase"/>
    <property type="match status" value="1"/>
</dbReference>
<dbReference type="PANTHER" id="PTHR30383">
    <property type="entry name" value="THIOESTERASE 1/PROTEASE 1/LYSOPHOSPHOLIPASE L1"/>
    <property type="match status" value="1"/>
</dbReference>
<sequence>MTTDRRHFLFGTAALLLAACARGAKHSALPRGATVLALGDSLTYGYGAPPEAAYPRKLSELTGWQLVNGGVSGDTSQQALARLPALMKQSPKLVLLGIGGNDFLRRVAEAETRRHIGSTIAAVQAAGVPLVLIAEPQPSLGALVGSLSDHPLYADLAGEYRVPLFAGGWADILSDAGLRSDAIHANARGYALFAERLAAFLKKQGFWRG</sequence>
<name>A0ABS9NLR6_9NEIS</name>
<accession>A0ABS9NLR6</accession>
<gene>
    <name evidence="2" type="ORF">MB824_04400</name>
</gene>
<comment type="caution">
    <text evidence="2">The sequence shown here is derived from an EMBL/GenBank/DDBJ whole genome shotgun (WGS) entry which is preliminary data.</text>
</comment>
<dbReference type="PANTHER" id="PTHR30383:SF24">
    <property type="entry name" value="THIOESTERASE 1_PROTEASE 1_LYSOPHOSPHOLIPASE L1"/>
    <property type="match status" value="1"/>
</dbReference>
<protein>
    <submittedName>
        <fullName evidence="2">GDSL-type esterase/lipase family protein</fullName>
    </submittedName>
</protein>
<proteinExistence type="predicted"/>
<evidence type="ECO:0000313" key="3">
    <source>
        <dbReference type="Proteomes" id="UP001298424"/>
    </source>
</evidence>
<dbReference type="PROSITE" id="PS51257">
    <property type="entry name" value="PROKAR_LIPOPROTEIN"/>
    <property type="match status" value="1"/>
</dbReference>
<dbReference type="EMBL" id="JAKOOW010000018">
    <property type="protein sequence ID" value="MCG6503739.1"/>
    <property type="molecule type" value="Genomic_DNA"/>
</dbReference>
<dbReference type="PROSITE" id="PS51318">
    <property type="entry name" value="TAT"/>
    <property type="match status" value="1"/>
</dbReference>
<dbReference type="RefSeq" id="WP_238746312.1">
    <property type="nucleotide sequence ID" value="NZ_JAKOOW010000018.1"/>
</dbReference>
<dbReference type="InterPro" id="IPR013830">
    <property type="entry name" value="SGNH_hydro"/>
</dbReference>
<organism evidence="2 3">
    <name type="scientific">Kingella pumchi</name>
    <dbReference type="NCBI Taxonomy" id="2779506"/>
    <lineage>
        <taxon>Bacteria</taxon>
        <taxon>Pseudomonadati</taxon>
        <taxon>Pseudomonadota</taxon>
        <taxon>Betaproteobacteria</taxon>
        <taxon>Neisseriales</taxon>
        <taxon>Neisseriaceae</taxon>
        <taxon>Kingella</taxon>
    </lineage>
</organism>